<dbReference type="InterPro" id="IPR007867">
    <property type="entry name" value="GMC_OxRtase_C"/>
</dbReference>
<dbReference type="InterPro" id="IPR012132">
    <property type="entry name" value="GMC_OxRdtase"/>
</dbReference>
<dbReference type="SUPFAM" id="SSF54373">
    <property type="entry name" value="FAD-linked reductases, C-terminal domain"/>
    <property type="match status" value="1"/>
</dbReference>
<keyword evidence="10" id="KW-1185">Reference proteome</keyword>
<feature type="domain" description="Glucose-methanol-choline oxidoreductase N-terminal" evidence="7">
    <location>
        <begin position="85"/>
        <end position="108"/>
    </location>
</feature>
<dbReference type="SUPFAM" id="SSF51905">
    <property type="entry name" value="FAD/NAD(P)-binding domain"/>
    <property type="match status" value="1"/>
</dbReference>
<dbReference type="EMBL" id="JAAOCA010000023">
    <property type="protein sequence ID" value="MBD1600602.1"/>
    <property type="molecule type" value="Genomic_DNA"/>
</dbReference>
<sequence length="530" mass="57038">MNESIRSHYDFIVCGGGSAGCVVARRLAEDPDVTVLLLEAGGSDRVPQAIDSTQWMWNIGTSRDWGFKAQPSASLNGRTPLLPMGKLLGGGSSINGSVWARGHKHDYDFWAQCADDEGWGYESVLSLYRRIEDWKGPADAHRRGVGGLLNILQPDNPIPLVPALIESAQALGIPFVQDINGAAMEGDGGCGLPNVLVQDGNQRVSMAATYLHPYMGRSNLDILLCAEVGRVLLEGKRATGVEFIRRGKLHKVECTREVILSLGAMNTPKVLMLSGIGDAAQLRPHGIEVRHHLPGVGKNFQDHILLAGCMWEYIVPEAPRNNAAEFVFYCKSDPSLKTPDLMPVLEECPFASEVTGTQYDVPTGAASAWTLAPGLARPDSRGQIRLASANPLDAPLIEANFLSTDTDMKAMIRCVEICRDIGNAAGLAPFRKREVMPGNLSAKDMEQFIRNAAGTYFHGSCTAKMGRDEQSVVDGQLQVHGIDGLRIADASIMPAITTGNTMAPTVIIGERAGDILRKAHSLSSAHITLG</sequence>
<comment type="cofactor">
    <cofactor evidence="1">
        <name>FAD</name>
        <dbReference type="ChEBI" id="CHEBI:57692"/>
    </cofactor>
</comment>
<proteinExistence type="inferred from homology"/>
<keyword evidence="3 6" id="KW-0285">Flavoprotein</keyword>
<evidence type="ECO:0000256" key="6">
    <source>
        <dbReference type="RuleBase" id="RU003968"/>
    </source>
</evidence>
<gene>
    <name evidence="9" type="ORF">HAQ05_18080</name>
</gene>
<keyword evidence="4 6" id="KW-0274">FAD</keyword>
<evidence type="ECO:0000313" key="10">
    <source>
        <dbReference type="Proteomes" id="UP000805841"/>
    </source>
</evidence>
<dbReference type="InterPro" id="IPR036188">
    <property type="entry name" value="FAD/NAD-bd_sf"/>
</dbReference>
<accession>A0ABR7Z5B5</accession>
<dbReference type="PANTHER" id="PTHR11552">
    <property type="entry name" value="GLUCOSE-METHANOL-CHOLINE GMC OXIDOREDUCTASE"/>
    <property type="match status" value="1"/>
</dbReference>
<protein>
    <submittedName>
        <fullName evidence="9">GMC family oxidoreductase</fullName>
    </submittedName>
</protein>
<evidence type="ECO:0000256" key="5">
    <source>
        <dbReference type="ARBA" id="ARBA00023002"/>
    </source>
</evidence>
<dbReference type="Pfam" id="PF00732">
    <property type="entry name" value="GMC_oxred_N"/>
    <property type="match status" value="1"/>
</dbReference>
<dbReference type="Proteomes" id="UP000805841">
    <property type="component" value="Unassembled WGS sequence"/>
</dbReference>
<evidence type="ECO:0000259" key="8">
    <source>
        <dbReference type="PROSITE" id="PS00624"/>
    </source>
</evidence>
<evidence type="ECO:0000256" key="1">
    <source>
        <dbReference type="ARBA" id="ARBA00001974"/>
    </source>
</evidence>
<dbReference type="PROSITE" id="PS00624">
    <property type="entry name" value="GMC_OXRED_2"/>
    <property type="match status" value="1"/>
</dbReference>
<evidence type="ECO:0000313" key="9">
    <source>
        <dbReference type="EMBL" id="MBD1600602.1"/>
    </source>
</evidence>
<dbReference type="InterPro" id="IPR000172">
    <property type="entry name" value="GMC_OxRdtase_N"/>
</dbReference>
<comment type="similarity">
    <text evidence="2 6">Belongs to the GMC oxidoreductase family.</text>
</comment>
<dbReference type="Gene3D" id="3.50.50.60">
    <property type="entry name" value="FAD/NAD(P)-binding domain"/>
    <property type="match status" value="1"/>
</dbReference>
<evidence type="ECO:0000259" key="7">
    <source>
        <dbReference type="PROSITE" id="PS00623"/>
    </source>
</evidence>
<comment type="caution">
    <text evidence="9">The sequence shown here is derived from an EMBL/GenBank/DDBJ whole genome shotgun (WGS) entry which is preliminary data.</text>
</comment>
<organism evidence="9 10">
    <name type="scientific">Pseudomonas typographi</name>
    <dbReference type="NCBI Taxonomy" id="2715964"/>
    <lineage>
        <taxon>Bacteria</taxon>
        <taxon>Pseudomonadati</taxon>
        <taxon>Pseudomonadota</taxon>
        <taxon>Gammaproteobacteria</taxon>
        <taxon>Pseudomonadales</taxon>
        <taxon>Pseudomonadaceae</taxon>
        <taxon>Pseudomonas</taxon>
    </lineage>
</organism>
<dbReference type="PROSITE" id="PS00623">
    <property type="entry name" value="GMC_OXRED_1"/>
    <property type="match status" value="1"/>
</dbReference>
<evidence type="ECO:0000256" key="3">
    <source>
        <dbReference type="ARBA" id="ARBA00022630"/>
    </source>
</evidence>
<dbReference type="PROSITE" id="PS51257">
    <property type="entry name" value="PROKAR_LIPOPROTEIN"/>
    <property type="match status" value="1"/>
</dbReference>
<dbReference type="PANTHER" id="PTHR11552:SF147">
    <property type="entry name" value="CHOLINE DEHYDROGENASE, MITOCHONDRIAL"/>
    <property type="match status" value="1"/>
</dbReference>
<dbReference type="Gene3D" id="3.30.560.10">
    <property type="entry name" value="Glucose Oxidase, domain 3"/>
    <property type="match status" value="1"/>
</dbReference>
<evidence type="ECO:0000256" key="2">
    <source>
        <dbReference type="ARBA" id="ARBA00010790"/>
    </source>
</evidence>
<feature type="domain" description="Glucose-methanol-choline oxidoreductase N-terminal" evidence="8">
    <location>
        <begin position="263"/>
        <end position="277"/>
    </location>
</feature>
<name>A0ABR7Z5B5_9PSED</name>
<keyword evidence="5" id="KW-0560">Oxidoreductase</keyword>
<reference evidence="9 10" key="1">
    <citation type="journal article" date="2020" name="Insects">
        <title>Bacteria Belonging to Pseudomonas typographi sp. nov. from the Bark Beetle Ips typographus Have Genomic Potential to Aid in the Host Ecology.</title>
        <authorList>
            <person name="Peral-Aranega E."/>
            <person name="Saati-Santamaria Z."/>
            <person name="Kolarik M."/>
            <person name="Rivas R."/>
            <person name="Garcia-Fraile P."/>
        </authorList>
    </citation>
    <scope>NUCLEOTIDE SEQUENCE [LARGE SCALE GENOMIC DNA]</scope>
    <source>
        <strain evidence="9 10">CA3A</strain>
    </source>
</reference>
<evidence type="ECO:0000256" key="4">
    <source>
        <dbReference type="ARBA" id="ARBA00022827"/>
    </source>
</evidence>
<dbReference type="PIRSF" id="PIRSF000137">
    <property type="entry name" value="Alcohol_oxidase"/>
    <property type="match status" value="1"/>
</dbReference>
<dbReference type="Pfam" id="PF05199">
    <property type="entry name" value="GMC_oxred_C"/>
    <property type="match status" value="1"/>
</dbReference>